<accession>A0A2K4YAJ2</accession>
<dbReference type="EMBL" id="FXEG02000002">
    <property type="protein sequence ID" value="SOX53815.1"/>
    <property type="molecule type" value="Genomic_DNA"/>
</dbReference>
<proteinExistence type="predicted"/>
<protein>
    <recommendedName>
        <fullName evidence="3">WXG100 family type VII secretion target</fullName>
    </recommendedName>
</protein>
<dbReference type="AlphaFoldDB" id="A0A2K4YAJ2"/>
<organism evidence="1 2">
    <name type="scientific">Mycobacterium ahvazicum</name>
    <dbReference type="NCBI Taxonomy" id="1964395"/>
    <lineage>
        <taxon>Bacteria</taxon>
        <taxon>Bacillati</taxon>
        <taxon>Actinomycetota</taxon>
        <taxon>Actinomycetes</taxon>
        <taxon>Mycobacteriales</taxon>
        <taxon>Mycobacteriaceae</taxon>
        <taxon>Mycobacterium</taxon>
        <taxon>Mycobacterium simiae complex</taxon>
    </lineage>
</organism>
<dbReference type="InterPro" id="IPR036689">
    <property type="entry name" value="ESAT-6-like_sf"/>
</dbReference>
<evidence type="ECO:0000313" key="1">
    <source>
        <dbReference type="EMBL" id="SOX53815.1"/>
    </source>
</evidence>
<reference evidence="1" key="1">
    <citation type="submission" date="2018-01" db="EMBL/GenBank/DDBJ databases">
        <authorList>
            <consortium name="Urmite Genomes"/>
        </authorList>
    </citation>
    <scope>NUCLEOTIDE SEQUENCE [LARGE SCALE GENOMIC DNA]</scope>
    <source>
        <strain evidence="1">AFP003</strain>
    </source>
</reference>
<evidence type="ECO:0000313" key="2">
    <source>
        <dbReference type="Proteomes" id="UP000236318"/>
    </source>
</evidence>
<dbReference type="Proteomes" id="UP000236318">
    <property type="component" value="Unassembled WGS sequence"/>
</dbReference>
<dbReference type="InterPro" id="IPR010310">
    <property type="entry name" value="T7SS_ESAT-6-like"/>
</dbReference>
<dbReference type="SUPFAM" id="SSF140453">
    <property type="entry name" value="EsxAB dimer-like"/>
    <property type="match status" value="1"/>
</dbReference>
<feature type="non-terminal residue" evidence="1">
    <location>
        <position position="1"/>
    </location>
</feature>
<gene>
    <name evidence="1" type="ORF">MAAFP003_2491</name>
</gene>
<keyword evidence="2" id="KW-1185">Reference proteome</keyword>
<evidence type="ECO:0008006" key="3">
    <source>
        <dbReference type="Google" id="ProtNLM"/>
    </source>
</evidence>
<dbReference type="Gene3D" id="1.10.287.1060">
    <property type="entry name" value="ESAT-6-like"/>
    <property type="match status" value="1"/>
</dbReference>
<name>A0A2K4YAJ2_9MYCO</name>
<comment type="caution">
    <text evidence="1">The sequence shown here is derived from an EMBL/GenBank/DDBJ whole genome shotgun (WGS) entry which is preliminary data.</text>
</comment>
<sequence length="112" mass="11354">VADGKLEVDLEALASSAAHVGGQAEDLATAHLSSDNQIVSAQTGWVGSSAAALAVKTETWLETSRRLVGRVGGHAVDLNTDGITFATMEQENVEKVRAVIRGVGGIAGSAGV</sequence>
<dbReference type="Pfam" id="PF06013">
    <property type="entry name" value="WXG100"/>
    <property type="match status" value="1"/>
</dbReference>